<keyword evidence="2 3" id="KW-0802">TPR repeat</keyword>
<gene>
    <name evidence="6" type="ORF">NEF87_004493</name>
</gene>
<evidence type="ECO:0000313" key="6">
    <source>
        <dbReference type="EMBL" id="UYP48208.1"/>
    </source>
</evidence>
<sequence length="1760" mass="203810">MTQSGVKGNSTASPTQLISELFHPEGNYTFLVGAGISMNAPANIPSAVQFVKSILELCAPQEEIDSILSLQYLRYELLIEKFKIYLDTNLHFLDYLEFATQPNLLHLFLASALLHKQYLVTTNFDFMLERALQAILLPTEEYKIVPVITKADFGRDFRPYDLVEQGLCPIYKIHGSKKNIITGEDTAGSLITTMGSLGRDRAIGETFTLEEYKQQPFYNLVKGRTLIVMGYSGSDDFDIGPMLMNLPTIENLVWIDHSSDKHWKINCIAPVSTSNSFKNPSSKTSQLLHNIASNINISVYHVLADTHDFVKTVLWPKMMPNFPLVSEEILQNTTKLPDFNQWIQQEFQNDLPTMVKKWQFACSLYADFNQWKALGRCAKNGLEESQKINDPLSQTLFLNYLGKAQAKQLKLYSAMQHFQEGLDIAEKTDQFEYMATFINNVGVISSYLQYVMDSSQKEATLEMFENALTVFEQHQNQWGKIATLTNIAGIEFFQGNYLESNKNLMESYTQTQHLGNLAFKSVICYDLAIICEFLMSEKDVLNNYHEGISINHQMGDVIGELNGHFQLLQYWFIKGDYKQAKSAFLQALSLGSKCKNESLIADLYSWKAWVDYKTNNLGSAIQNMQKTFQMYESLQKIDLVRLWQAQSLSDLGYFEFGQNQPEKALTHWKQALALIEEKNLHSPYIEIISKQLNGNIKIAQDEIRVLPSLDNILPYISDLTHHLNSLDDKIKFLEKAIASEFKSIDLPPFEDPFQGKVYAKIDALFDLGYLFLTNRDSIRSTEKFELAIDLISRLEQYSMLERHFENFAHLGIIWKNIRAYRTQYFFLTQDDFDLTQENLSWMASWHSRSKSKDAFKFMHQAQDCFNDEKYTEAIELFSKAKDIFEKLGETRQVQEIQETIDTVLVLNAVENKNLKEEMTKDPESTLKVLQTLQKMKLRGKSNSTEEEDSESIKIAEDNQDDSFSSLNGVFNRDLVSSTQFLITLEDKGRNIDFVQDHDDEFFNTLSKLDMALKMSESMDANQPLEKVDLLVFMGQYLAQNKEFTMAQERLEEAYHISKVYGREAKSYLADICKGFGNLYYHQEKWDESLRYFEQSVRLYETLHKLKDAAICLNMLGVVNLKIQDNQRALFYFEQVQKFPINEENAEKVAENLVRAAEQHEFFGHFQQSLSFLLQSQQIYESYQIESNILAPTYLKIAQLYFLVGHFDKALPYYENALKQYQLSGDTHYITVLPKKIEELQNKQPDQEVRLKAFFHKAEAMWGSDEPLSDLLKAYQKVLFIESFIPNIEIKAKTYYNLGVIYSILGDPYHTRTNLEKFFQLLDSIPSDPPLEELKSDATTKLNLVKAIPDSIEFYENQLEDLLTEENYIQVGKVYRHLLRFFNLNRDYGKLSLALYNFAQITFTNLNNFNEAMLLFKFSADVFAQLGDEQKRNEIWKELSSQYFTHEQKEKSVEFCLKLVDYYKDHPNETELCKMANFTGNIYSDLRKYELASNYKEIALNCCKSLELPDEKLDILIGLGFVQEQQANLDAALQAYQEGLHYAIDQQHSVYIQAFNINLAEINYFQGNFPKAEEFSQKAVELFDTVQIGDYLAVAHSRLGDLHFDQNEIEKAQEYYAKACDFHQQQGNQVDFWNTQLKYDFCKYKIDPTEFSIEVFDERVKECEPFENSDTKIEIYMTIAKICVSQQKFEKAQTFFTLGLSLSELLANALFTAFILYLWGKMEFLSLDKPVGIEKLTLAKDKFKRINNPEIEQDIQKLLEN</sequence>
<evidence type="ECO:0000256" key="5">
    <source>
        <dbReference type="SAM" id="Phobius"/>
    </source>
</evidence>
<dbReference type="EMBL" id="CP104013">
    <property type="protein sequence ID" value="UYP48208.1"/>
    <property type="molecule type" value="Genomic_DNA"/>
</dbReference>
<dbReference type="Pfam" id="PF13181">
    <property type="entry name" value="TPR_8"/>
    <property type="match status" value="1"/>
</dbReference>
<keyword evidence="5" id="KW-0812">Transmembrane</keyword>
<keyword evidence="5" id="KW-0472">Membrane</keyword>
<dbReference type="Pfam" id="PF13424">
    <property type="entry name" value="TPR_12"/>
    <property type="match status" value="2"/>
</dbReference>
<evidence type="ECO:0000256" key="3">
    <source>
        <dbReference type="PROSITE-ProRule" id="PRU00339"/>
    </source>
</evidence>
<dbReference type="SMART" id="SM00028">
    <property type="entry name" value="TPR"/>
    <property type="match status" value="17"/>
</dbReference>
<dbReference type="SUPFAM" id="SSF48452">
    <property type="entry name" value="TPR-like"/>
    <property type="match status" value="6"/>
</dbReference>
<dbReference type="Pfam" id="PF13289">
    <property type="entry name" value="SIR2_2"/>
    <property type="match status" value="1"/>
</dbReference>
<evidence type="ECO:0000256" key="1">
    <source>
        <dbReference type="ARBA" id="ARBA00022737"/>
    </source>
</evidence>
<dbReference type="Gene3D" id="1.25.40.10">
    <property type="entry name" value="Tetratricopeptide repeat domain"/>
    <property type="match status" value="6"/>
</dbReference>
<dbReference type="InterPro" id="IPR019734">
    <property type="entry name" value="TPR_rpt"/>
</dbReference>
<dbReference type="SUPFAM" id="SSF52467">
    <property type="entry name" value="DHS-like NAD/FAD-binding domain"/>
    <property type="match status" value="1"/>
</dbReference>
<reference evidence="6" key="1">
    <citation type="submission" date="2022-09" db="EMBL/GenBank/DDBJ databases">
        <title>Actin cytoskeleton and complex cell architecture in an #Asgard archaeon.</title>
        <authorList>
            <person name="Ponce Toledo R.I."/>
            <person name="Schleper C."/>
            <person name="Rodrigues Oliveira T."/>
            <person name="Wollweber F."/>
            <person name="Xu J."/>
            <person name="Rittmann S."/>
            <person name="Klingl A."/>
            <person name="Pilhofer M."/>
        </authorList>
    </citation>
    <scope>NUCLEOTIDE SEQUENCE</scope>
    <source>
        <strain evidence="6">B-35</strain>
    </source>
</reference>
<protein>
    <recommendedName>
        <fullName evidence="8">SIR2-like domain-containing protein</fullName>
    </recommendedName>
</protein>
<evidence type="ECO:0000313" key="7">
    <source>
        <dbReference type="Proteomes" id="UP001208689"/>
    </source>
</evidence>
<proteinExistence type="predicted"/>
<dbReference type="PROSITE" id="PS50005">
    <property type="entry name" value="TPR"/>
    <property type="match status" value="3"/>
</dbReference>
<feature type="repeat" description="TPR" evidence="3">
    <location>
        <begin position="1592"/>
        <end position="1625"/>
    </location>
</feature>
<dbReference type="InterPro" id="IPR029035">
    <property type="entry name" value="DHS-like_NAD/FAD-binding_dom"/>
</dbReference>
<dbReference type="PANTHER" id="PTHR45641:SF19">
    <property type="entry name" value="NEPHROCYSTIN-3"/>
    <property type="match status" value="1"/>
</dbReference>
<keyword evidence="5" id="KW-1133">Transmembrane helix</keyword>
<evidence type="ECO:0000256" key="2">
    <source>
        <dbReference type="ARBA" id="ARBA00022803"/>
    </source>
</evidence>
<keyword evidence="1" id="KW-0677">Repeat</keyword>
<accession>A0ABY6HXF0</accession>
<feature type="transmembrane region" description="Helical" evidence="5">
    <location>
        <begin position="1694"/>
        <end position="1718"/>
    </location>
</feature>
<dbReference type="InterPro" id="IPR011990">
    <property type="entry name" value="TPR-like_helical_dom_sf"/>
</dbReference>
<evidence type="ECO:0008006" key="8">
    <source>
        <dbReference type="Google" id="ProtNLM"/>
    </source>
</evidence>
<feature type="region of interest" description="Disordered" evidence="4">
    <location>
        <begin position="937"/>
        <end position="956"/>
    </location>
</feature>
<dbReference type="Proteomes" id="UP001208689">
    <property type="component" value="Chromosome"/>
</dbReference>
<feature type="repeat" description="TPR" evidence="3">
    <location>
        <begin position="1069"/>
        <end position="1102"/>
    </location>
</feature>
<evidence type="ECO:0000256" key="4">
    <source>
        <dbReference type="SAM" id="MobiDB-lite"/>
    </source>
</evidence>
<name>A0ABY6HXF0_9ARCH</name>
<organism evidence="6 7">
    <name type="scientific">Candidatus Lokiarchaeum ossiferum</name>
    <dbReference type="NCBI Taxonomy" id="2951803"/>
    <lineage>
        <taxon>Archaea</taxon>
        <taxon>Promethearchaeati</taxon>
        <taxon>Promethearchaeota</taxon>
        <taxon>Promethearchaeia</taxon>
        <taxon>Promethearchaeales</taxon>
        <taxon>Promethearchaeaceae</taxon>
        <taxon>Candidatus Lokiarchaeum</taxon>
    </lineage>
</organism>
<keyword evidence="7" id="KW-1185">Reference proteome</keyword>
<feature type="repeat" description="TPR" evidence="3">
    <location>
        <begin position="1190"/>
        <end position="1223"/>
    </location>
</feature>
<dbReference type="PANTHER" id="PTHR45641">
    <property type="entry name" value="TETRATRICOPEPTIDE REPEAT PROTEIN (AFU_ORTHOLOGUE AFUA_6G03870)"/>
    <property type="match status" value="1"/>
</dbReference>